<dbReference type="InterPro" id="IPR020683">
    <property type="entry name" value="DUF3447"/>
</dbReference>
<dbReference type="SUPFAM" id="SSF48403">
    <property type="entry name" value="Ankyrin repeat"/>
    <property type="match status" value="1"/>
</dbReference>
<accession>A2FQ66</accession>
<dbReference type="PANTHER" id="PTHR24182">
    <property type="entry name" value="ANKYRIN REPEAT AND SOCS BOX CONTAINING 4"/>
    <property type="match status" value="1"/>
</dbReference>
<keyword evidence="1" id="KW-0040">ANK repeat</keyword>
<gene>
    <name evidence="3" type="ORF">TVAG_489770</name>
</gene>
<dbReference type="SMR" id="A2FQ66"/>
<dbReference type="AlphaFoldDB" id="A2FQ66"/>
<dbReference type="InterPro" id="IPR002110">
    <property type="entry name" value="Ankyrin_rpt"/>
</dbReference>
<dbReference type="Proteomes" id="UP000001542">
    <property type="component" value="Unassembled WGS sequence"/>
</dbReference>
<dbReference type="SUPFAM" id="SSF140860">
    <property type="entry name" value="Pseudo ankyrin repeat-like"/>
    <property type="match status" value="1"/>
</dbReference>
<dbReference type="VEuPathDB" id="TrichDB:TVAGG3_0238810"/>
<dbReference type="EMBL" id="DS113939">
    <property type="protein sequence ID" value="EAX92938.1"/>
    <property type="molecule type" value="Genomic_DNA"/>
</dbReference>
<dbReference type="Pfam" id="PF11929">
    <property type="entry name" value="DUF3447"/>
    <property type="match status" value="1"/>
</dbReference>
<dbReference type="InterPro" id="IPR036770">
    <property type="entry name" value="Ankyrin_rpt-contain_sf"/>
</dbReference>
<evidence type="ECO:0000259" key="2">
    <source>
        <dbReference type="Pfam" id="PF11929"/>
    </source>
</evidence>
<reference evidence="3" key="2">
    <citation type="journal article" date="2007" name="Science">
        <title>Draft genome sequence of the sexually transmitted pathogen Trichomonas vaginalis.</title>
        <authorList>
            <person name="Carlton J.M."/>
            <person name="Hirt R.P."/>
            <person name="Silva J.C."/>
            <person name="Delcher A.L."/>
            <person name="Schatz M."/>
            <person name="Zhao Q."/>
            <person name="Wortman J.R."/>
            <person name="Bidwell S.L."/>
            <person name="Alsmark U.C.M."/>
            <person name="Besteiro S."/>
            <person name="Sicheritz-Ponten T."/>
            <person name="Noel C.J."/>
            <person name="Dacks J.B."/>
            <person name="Foster P.G."/>
            <person name="Simillion C."/>
            <person name="Van de Peer Y."/>
            <person name="Miranda-Saavedra D."/>
            <person name="Barton G.J."/>
            <person name="Westrop G.D."/>
            <person name="Mueller S."/>
            <person name="Dessi D."/>
            <person name="Fiori P.L."/>
            <person name="Ren Q."/>
            <person name="Paulsen I."/>
            <person name="Zhang H."/>
            <person name="Bastida-Corcuera F.D."/>
            <person name="Simoes-Barbosa A."/>
            <person name="Brown M.T."/>
            <person name="Hayes R.D."/>
            <person name="Mukherjee M."/>
            <person name="Okumura C.Y."/>
            <person name="Schneider R."/>
            <person name="Smith A.J."/>
            <person name="Vanacova S."/>
            <person name="Villalvazo M."/>
            <person name="Haas B.J."/>
            <person name="Pertea M."/>
            <person name="Feldblyum T.V."/>
            <person name="Utterback T.R."/>
            <person name="Shu C.L."/>
            <person name="Osoegawa K."/>
            <person name="de Jong P.J."/>
            <person name="Hrdy I."/>
            <person name="Horvathova L."/>
            <person name="Zubacova Z."/>
            <person name="Dolezal P."/>
            <person name="Malik S.B."/>
            <person name="Logsdon J.M. Jr."/>
            <person name="Henze K."/>
            <person name="Gupta A."/>
            <person name="Wang C.C."/>
            <person name="Dunne R.L."/>
            <person name="Upcroft J.A."/>
            <person name="Upcroft P."/>
            <person name="White O."/>
            <person name="Salzberg S.L."/>
            <person name="Tang P."/>
            <person name="Chiu C.-H."/>
            <person name="Lee Y.-S."/>
            <person name="Embley T.M."/>
            <person name="Coombs G.H."/>
            <person name="Mottram J.C."/>
            <person name="Tachezy J."/>
            <person name="Fraser-Liggett C.M."/>
            <person name="Johnson P.J."/>
        </authorList>
    </citation>
    <scope>NUCLEOTIDE SEQUENCE [LARGE SCALE GENOMIC DNA]</scope>
    <source>
        <strain evidence="3">G3</strain>
    </source>
</reference>
<dbReference type="OrthoDB" id="341259at2759"/>
<dbReference type="InParanoid" id="A2FQ66"/>
<dbReference type="PANTHER" id="PTHR24182:SF13">
    <property type="entry name" value="LD18443P"/>
    <property type="match status" value="1"/>
</dbReference>
<dbReference type="PROSITE" id="PS50297">
    <property type="entry name" value="ANK_REP_REGION"/>
    <property type="match status" value="5"/>
</dbReference>
<dbReference type="Pfam" id="PF12796">
    <property type="entry name" value="Ank_2"/>
    <property type="match status" value="3"/>
</dbReference>
<feature type="repeat" description="ANK" evidence="1">
    <location>
        <begin position="217"/>
        <end position="249"/>
    </location>
</feature>
<dbReference type="PROSITE" id="PS50088">
    <property type="entry name" value="ANK_REPEAT"/>
    <property type="match status" value="5"/>
</dbReference>
<dbReference type="Gene3D" id="1.25.40.20">
    <property type="entry name" value="Ankyrin repeat-containing domain"/>
    <property type="match status" value="2"/>
</dbReference>
<dbReference type="eggNOG" id="KOG4177">
    <property type="taxonomic scope" value="Eukaryota"/>
</dbReference>
<dbReference type="SMART" id="SM00248">
    <property type="entry name" value="ANK"/>
    <property type="match status" value="7"/>
</dbReference>
<dbReference type="KEGG" id="tva:4750653"/>
<reference evidence="3" key="1">
    <citation type="submission" date="2006-10" db="EMBL/GenBank/DDBJ databases">
        <authorList>
            <person name="Amadeo P."/>
            <person name="Zhao Q."/>
            <person name="Wortman J."/>
            <person name="Fraser-Liggett C."/>
            <person name="Carlton J."/>
        </authorList>
    </citation>
    <scope>NUCLEOTIDE SEQUENCE</scope>
    <source>
        <strain evidence="3">G3</strain>
    </source>
</reference>
<name>A2FQ66_TRIV3</name>
<feature type="repeat" description="ANK" evidence="1">
    <location>
        <begin position="317"/>
        <end position="349"/>
    </location>
</feature>
<dbReference type="RefSeq" id="XP_001305868.1">
    <property type="nucleotide sequence ID" value="XM_001305867.1"/>
</dbReference>
<feature type="domain" description="DUF3447" evidence="2">
    <location>
        <begin position="69"/>
        <end position="144"/>
    </location>
</feature>
<keyword evidence="4" id="KW-1185">Reference proteome</keyword>
<protein>
    <submittedName>
        <fullName evidence="3">Ankyrin repeat protein, putative</fullName>
    </submittedName>
</protein>
<evidence type="ECO:0000256" key="1">
    <source>
        <dbReference type="PROSITE-ProRule" id="PRU00023"/>
    </source>
</evidence>
<feature type="repeat" description="ANK" evidence="1">
    <location>
        <begin position="283"/>
        <end position="315"/>
    </location>
</feature>
<dbReference type="VEuPathDB" id="TrichDB:TVAG_489770"/>
<dbReference type="PRINTS" id="PR01415">
    <property type="entry name" value="ANKYRIN"/>
</dbReference>
<feature type="repeat" description="ANK" evidence="1">
    <location>
        <begin position="350"/>
        <end position="382"/>
    </location>
</feature>
<evidence type="ECO:0000313" key="3">
    <source>
        <dbReference type="EMBL" id="EAX92938.1"/>
    </source>
</evidence>
<dbReference type="STRING" id="5722.A2FQ66"/>
<sequence length="382" mass="42793">MRAVKPDTIFESIMNDDIVAFTSFTEREDFDKNDVLVSPFIIKGIRYSLLEVCCYYGATKCFSFLREKFDSEITKRCLLFSILSGNHSLVKECLKVVEPDDECMRYAILSHNIAFVTFLMIEYKLTINLFYCGCYHNLQAFFVYLDQTNDIKECFLYSPFFNIPSLCQYFLDHGASINDRDNALNKTALHVAACVNAVETAKFLIANGAIVNIKDNNGMTPLQFAARHNSKEMIELLIANGAIISDRNNENKSALYLSTENDAGDAAEALILHGANVNDSYNYGETVLHVAADLNKWNIVSVLVSHGAIINAKEYKNESTALHKAAMKGNTYIVKILLSHGADVNSKDSYRKTALDYAKENGNEKIEKLLISHGAIPNSMDN</sequence>
<organism evidence="3 4">
    <name type="scientific">Trichomonas vaginalis (strain ATCC PRA-98 / G3)</name>
    <dbReference type="NCBI Taxonomy" id="412133"/>
    <lineage>
        <taxon>Eukaryota</taxon>
        <taxon>Metamonada</taxon>
        <taxon>Parabasalia</taxon>
        <taxon>Trichomonadida</taxon>
        <taxon>Trichomonadidae</taxon>
        <taxon>Trichomonas</taxon>
    </lineage>
</organism>
<proteinExistence type="predicted"/>
<evidence type="ECO:0000313" key="4">
    <source>
        <dbReference type="Proteomes" id="UP000001542"/>
    </source>
</evidence>
<feature type="repeat" description="ANK" evidence="1">
    <location>
        <begin position="184"/>
        <end position="216"/>
    </location>
</feature>